<accession>A0A923KK66</accession>
<keyword evidence="3" id="KW-1185">Reference proteome</keyword>
<evidence type="ECO:0000313" key="3">
    <source>
        <dbReference type="Proteomes" id="UP000656244"/>
    </source>
</evidence>
<dbReference type="PANTHER" id="PTHR33387">
    <property type="entry name" value="RMLC-LIKE JELLY ROLL FOLD PROTEIN"/>
    <property type="match status" value="1"/>
</dbReference>
<evidence type="ECO:0000313" key="2">
    <source>
        <dbReference type="EMBL" id="MBC3757508.1"/>
    </source>
</evidence>
<dbReference type="EMBL" id="JACNMF010000001">
    <property type="protein sequence ID" value="MBC3757508.1"/>
    <property type="molecule type" value="Genomic_DNA"/>
</dbReference>
<dbReference type="InterPro" id="IPR039935">
    <property type="entry name" value="YML079W-like"/>
</dbReference>
<protein>
    <submittedName>
        <fullName evidence="2">Cupin domain-containing protein</fullName>
    </submittedName>
</protein>
<dbReference type="InterPro" id="IPR014710">
    <property type="entry name" value="RmlC-like_jellyroll"/>
</dbReference>
<dbReference type="InterPro" id="IPR011051">
    <property type="entry name" value="RmlC_Cupin_sf"/>
</dbReference>
<dbReference type="Gene3D" id="2.60.120.10">
    <property type="entry name" value="Jelly Rolls"/>
    <property type="match status" value="1"/>
</dbReference>
<dbReference type="Pfam" id="PF06172">
    <property type="entry name" value="Cupin_5"/>
    <property type="match status" value="1"/>
</dbReference>
<reference evidence="2" key="1">
    <citation type="submission" date="2020-08" db="EMBL/GenBank/DDBJ databases">
        <title>Hyunsoonleella sp. strain SJ7 genome sequencing and assembly.</title>
        <authorList>
            <person name="Kim I."/>
        </authorList>
    </citation>
    <scope>NUCLEOTIDE SEQUENCE</scope>
    <source>
        <strain evidence="2">SJ7</strain>
    </source>
</reference>
<dbReference type="PANTHER" id="PTHR33387:SF3">
    <property type="entry name" value="DUF985 DOMAIN-CONTAINING PROTEIN"/>
    <property type="match status" value="1"/>
</dbReference>
<comment type="caution">
    <text evidence="2">The sequence shown here is derived from an EMBL/GenBank/DDBJ whole genome shotgun (WGS) entry which is preliminary data.</text>
</comment>
<proteinExistence type="predicted"/>
<feature type="domain" description="DUF985" evidence="1">
    <location>
        <begin position="9"/>
        <end position="145"/>
    </location>
</feature>
<dbReference type="Proteomes" id="UP000656244">
    <property type="component" value="Unassembled WGS sequence"/>
</dbReference>
<gene>
    <name evidence="2" type="ORF">H7U19_03785</name>
</gene>
<dbReference type="InterPro" id="IPR009327">
    <property type="entry name" value="Cupin_DUF985"/>
</dbReference>
<name>A0A923KK66_9FLAO</name>
<dbReference type="SUPFAM" id="SSF51182">
    <property type="entry name" value="RmlC-like cupins"/>
    <property type="match status" value="1"/>
</dbReference>
<dbReference type="CDD" id="cd06121">
    <property type="entry name" value="cupin_YML079wp"/>
    <property type="match status" value="1"/>
</dbReference>
<organism evidence="2 3">
    <name type="scientific">Hyunsoonleella aquatilis</name>
    <dbReference type="NCBI Taxonomy" id="2762758"/>
    <lineage>
        <taxon>Bacteria</taxon>
        <taxon>Pseudomonadati</taxon>
        <taxon>Bacteroidota</taxon>
        <taxon>Flavobacteriia</taxon>
        <taxon>Flavobacteriales</taxon>
        <taxon>Flavobacteriaceae</taxon>
    </lineage>
</organism>
<dbReference type="RefSeq" id="WP_186559004.1">
    <property type="nucleotide sequence ID" value="NZ_JACNMF010000001.1"/>
</dbReference>
<dbReference type="AlphaFoldDB" id="A0A923KK66"/>
<evidence type="ECO:0000259" key="1">
    <source>
        <dbReference type="Pfam" id="PF06172"/>
    </source>
</evidence>
<sequence>MTEQVQHIKETLGLNPHPEGGYFKETYRSVGIISNENLGDTFTGDRNYCTAIYFLLTSDTFSAFHRIKQDEMWHFYKGSPLLLHMISEEGDYSKVEIGNNLEKGGVPQFVVPAKYYFAVEVIEADSYALAGCTVSPGFDFRDFDMPSQNVLIERFPEHREVISKLTRT</sequence>